<sequence length="82" mass="8592">MQLSLMSVYPNILRVVHQDGQWDAANDGALSAVTTVAREILQEAAEQDRAALGELLGGKGAKGTTPGVSNGAMKEDTHKSLT</sequence>
<organism evidence="2 3">
    <name type="scientific">Goodea atripinnis</name>
    <dbReference type="NCBI Taxonomy" id="208336"/>
    <lineage>
        <taxon>Eukaryota</taxon>
        <taxon>Metazoa</taxon>
        <taxon>Chordata</taxon>
        <taxon>Craniata</taxon>
        <taxon>Vertebrata</taxon>
        <taxon>Euteleostomi</taxon>
        <taxon>Actinopterygii</taxon>
        <taxon>Neopterygii</taxon>
        <taxon>Teleostei</taxon>
        <taxon>Neoteleostei</taxon>
        <taxon>Acanthomorphata</taxon>
        <taxon>Ovalentaria</taxon>
        <taxon>Atherinomorphae</taxon>
        <taxon>Cyprinodontiformes</taxon>
        <taxon>Goodeidae</taxon>
        <taxon>Goodea</taxon>
    </lineage>
</organism>
<comment type="caution">
    <text evidence="2">The sequence shown here is derived from an EMBL/GenBank/DDBJ whole genome shotgun (WGS) entry which is preliminary data.</text>
</comment>
<reference evidence="2 3" key="1">
    <citation type="submission" date="2021-06" db="EMBL/GenBank/DDBJ databases">
        <authorList>
            <person name="Palmer J.M."/>
        </authorList>
    </citation>
    <scope>NUCLEOTIDE SEQUENCE [LARGE SCALE GENOMIC DNA]</scope>
    <source>
        <strain evidence="2 3">GA_2019</strain>
        <tissue evidence="2">Muscle</tissue>
    </source>
</reference>
<evidence type="ECO:0000256" key="1">
    <source>
        <dbReference type="SAM" id="MobiDB-lite"/>
    </source>
</evidence>
<gene>
    <name evidence="2" type="ORF">GOODEAATRI_007315</name>
</gene>
<protein>
    <submittedName>
        <fullName evidence="2">Uncharacterized protein</fullName>
    </submittedName>
</protein>
<feature type="region of interest" description="Disordered" evidence="1">
    <location>
        <begin position="54"/>
        <end position="82"/>
    </location>
</feature>
<feature type="compositionally biased region" description="Basic and acidic residues" evidence="1">
    <location>
        <begin position="73"/>
        <end position="82"/>
    </location>
</feature>
<proteinExistence type="predicted"/>
<name>A0ABV0NKJ9_9TELE</name>
<keyword evidence="3" id="KW-1185">Reference proteome</keyword>
<evidence type="ECO:0000313" key="3">
    <source>
        <dbReference type="Proteomes" id="UP001476798"/>
    </source>
</evidence>
<accession>A0ABV0NKJ9</accession>
<evidence type="ECO:0000313" key="2">
    <source>
        <dbReference type="EMBL" id="MEQ2171103.1"/>
    </source>
</evidence>
<dbReference type="Proteomes" id="UP001476798">
    <property type="component" value="Unassembled WGS sequence"/>
</dbReference>
<dbReference type="EMBL" id="JAHRIO010040346">
    <property type="protein sequence ID" value="MEQ2171103.1"/>
    <property type="molecule type" value="Genomic_DNA"/>
</dbReference>